<dbReference type="InterPro" id="IPR014014">
    <property type="entry name" value="RNA_helicase_DEAD_Q_motif"/>
</dbReference>
<gene>
    <name evidence="11" type="ORF">NQ317_003056</name>
</gene>
<feature type="short sequence motif" description="Q motif" evidence="6">
    <location>
        <begin position="44"/>
        <end position="72"/>
    </location>
</feature>
<dbReference type="Pfam" id="PF00270">
    <property type="entry name" value="DEAD"/>
    <property type="match status" value="1"/>
</dbReference>
<keyword evidence="2 7" id="KW-0378">Hydrolase</keyword>
<dbReference type="InterPro" id="IPR027417">
    <property type="entry name" value="P-loop_NTPase"/>
</dbReference>
<evidence type="ECO:0000256" key="3">
    <source>
        <dbReference type="ARBA" id="ARBA00022806"/>
    </source>
</evidence>
<dbReference type="EC" id="3.6.4.13" evidence="7"/>
<keyword evidence="5 7" id="KW-0694">RNA-binding</keyword>
<evidence type="ECO:0000259" key="9">
    <source>
        <dbReference type="PROSITE" id="PS51194"/>
    </source>
</evidence>
<evidence type="ECO:0000259" key="8">
    <source>
        <dbReference type="PROSITE" id="PS51192"/>
    </source>
</evidence>
<evidence type="ECO:0000256" key="7">
    <source>
        <dbReference type="RuleBase" id="RU365068"/>
    </source>
</evidence>
<dbReference type="PROSITE" id="PS51192">
    <property type="entry name" value="HELICASE_ATP_BIND_1"/>
    <property type="match status" value="1"/>
</dbReference>
<dbReference type="CDD" id="cd17946">
    <property type="entry name" value="DEADc_DDX24"/>
    <property type="match status" value="1"/>
</dbReference>
<dbReference type="SMART" id="SM00487">
    <property type="entry name" value="DEXDc"/>
    <property type="match status" value="1"/>
</dbReference>
<name>A0ABQ9JKR4_9CUCU</name>
<dbReference type="PROSITE" id="PS51194">
    <property type="entry name" value="HELICASE_CTER"/>
    <property type="match status" value="1"/>
</dbReference>
<evidence type="ECO:0000256" key="1">
    <source>
        <dbReference type="ARBA" id="ARBA00022741"/>
    </source>
</evidence>
<evidence type="ECO:0000259" key="10">
    <source>
        <dbReference type="PROSITE" id="PS51195"/>
    </source>
</evidence>
<sequence>MTNGKQNPLAMVQFPLQSVGVQWIKQKIKKEQNESLNVDYVELQAWNVFGLPKSIMCGLQDLKFHEPTQIQSLTLPAAILGKRDILGSSETGSGKTLAFGLPILAGIIEFKNQCTYLDDADMLSADTGSNHTESIASKENSKIKPLYALILTPTRELAIQIKNHLDAVAKYTGINIATIVGGMAAVKQERLLQKGPEIVVATPGRLWELIQQGNSHLSQVDNIKYLAIDETDRMLEKGHFHELHNLLEKINLNKGHKRQNFVFSATLVRASSGNKSRMKFKDMNSTQKMQKIINILGITNPKLVDITSGAGTSSTLTECRISCDMPEKDYYLYYFLKKHPGKTLVFCNSIGCVKRLCNLLNLLECHPLPLHASMPQRQRLKNLERFRDFSNSILIATDVAARGLDIPCVEHVLHYQTPRTSENYIHRSGRTARASEEGITVLFMEPNEVKNYLKICSALEKSKDLPIFPVHENYLKAVKERVNLAREIDKLQLHIRKTNSEVGWIQKMAKNMDIIVAEYPFVFVH</sequence>
<comment type="similarity">
    <text evidence="7">Belongs to the DEAD box helicase family.</text>
</comment>
<dbReference type="SMART" id="SM00490">
    <property type="entry name" value="HELICc"/>
    <property type="match status" value="1"/>
</dbReference>
<protein>
    <recommendedName>
        <fullName evidence="7">ATP-dependent RNA helicase</fullName>
        <ecNumber evidence="7">3.6.4.13</ecNumber>
    </recommendedName>
</protein>
<reference evidence="11" key="1">
    <citation type="journal article" date="2023" name="Insect Mol. Biol.">
        <title>Genome sequencing provides insights into the evolution of gene families encoding plant cell wall-degrading enzymes in longhorned beetles.</title>
        <authorList>
            <person name="Shin N.R."/>
            <person name="Okamura Y."/>
            <person name="Kirsch R."/>
            <person name="Pauchet Y."/>
        </authorList>
    </citation>
    <scope>NUCLEOTIDE SEQUENCE</scope>
    <source>
        <strain evidence="11">MMC_N1</strain>
    </source>
</reference>
<evidence type="ECO:0000256" key="2">
    <source>
        <dbReference type="ARBA" id="ARBA00022801"/>
    </source>
</evidence>
<dbReference type="CDD" id="cd18787">
    <property type="entry name" value="SF2_C_DEAD"/>
    <property type="match status" value="1"/>
</dbReference>
<feature type="domain" description="DEAD-box RNA helicase Q" evidence="10">
    <location>
        <begin position="44"/>
        <end position="72"/>
    </location>
</feature>
<proteinExistence type="inferred from homology"/>
<keyword evidence="1 7" id="KW-0547">Nucleotide-binding</keyword>
<dbReference type="InterPro" id="IPR011545">
    <property type="entry name" value="DEAD/DEAH_box_helicase_dom"/>
</dbReference>
<dbReference type="InterPro" id="IPR001650">
    <property type="entry name" value="Helicase_C-like"/>
</dbReference>
<comment type="catalytic activity">
    <reaction evidence="7">
        <text>ATP + H2O = ADP + phosphate + H(+)</text>
        <dbReference type="Rhea" id="RHEA:13065"/>
        <dbReference type="ChEBI" id="CHEBI:15377"/>
        <dbReference type="ChEBI" id="CHEBI:15378"/>
        <dbReference type="ChEBI" id="CHEBI:30616"/>
        <dbReference type="ChEBI" id="CHEBI:43474"/>
        <dbReference type="ChEBI" id="CHEBI:456216"/>
        <dbReference type="EC" id="3.6.4.13"/>
    </reaction>
</comment>
<dbReference type="Gene3D" id="3.40.50.300">
    <property type="entry name" value="P-loop containing nucleotide triphosphate hydrolases"/>
    <property type="match status" value="2"/>
</dbReference>
<feature type="domain" description="Helicase ATP-binding" evidence="8">
    <location>
        <begin position="76"/>
        <end position="285"/>
    </location>
</feature>
<dbReference type="Pfam" id="PF00271">
    <property type="entry name" value="Helicase_C"/>
    <property type="match status" value="1"/>
</dbReference>
<dbReference type="PROSITE" id="PS51195">
    <property type="entry name" value="Q_MOTIF"/>
    <property type="match status" value="1"/>
</dbReference>
<dbReference type="InterPro" id="IPR014001">
    <property type="entry name" value="Helicase_ATP-bd"/>
</dbReference>
<comment type="caution">
    <text evidence="11">The sequence shown here is derived from an EMBL/GenBank/DDBJ whole genome shotgun (WGS) entry which is preliminary data.</text>
</comment>
<evidence type="ECO:0000256" key="5">
    <source>
        <dbReference type="ARBA" id="ARBA00022884"/>
    </source>
</evidence>
<dbReference type="EMBL" id="JAPWTJ010000459">
    <property type="protein sequence ID" value="KAJ8978272.1"/>
    <property type="molecule type" value="Genomic_DNA"/>
</dbReference>
<keyword evidence="3 7" id="KW-0347">Helicase</keyword>
<evidence type="ECO:0000256" key="6">
    <source>
        <dbReference type="PROSITE-ProRule" id="PRU00552"/>
    </source>
</evidence>
<evidence type="ECO:0000256" key="4">
    <source>
        <dbReference type="ARBA" id="ARBA00022840"/>
    </source>
</evidence>
<evidence type="ECO:0000313" key="11">
    <source>
        <dbReference type="EMBL" id="KAJ8978272.1"/>
    </source>
</evidence>
<dbReference type="Proteomes" id="UP001162164">
    <property type="component" value="Unassembled WGS sequence"/>
</dbReference>
<keyword evidence="4 7" id="KW-0067">ATP-binding</keyword>
<comment type="domain">
    <text evidence="7">The Q motif is unique to and characteristic of the DEAD box family of RNA helicases and controls ATP binding and hydrolysis.</text>
</comment>
<feature type="domain" description="Helicase C-terminal" evidence="9">
    <location>
        <begin position="328"/>
        <end position="476"/>
    </location>
</feature>
<comment type="function">
    <text evidence="7">RNA helicase.</text>
</comment>
<accession>A0ABQ9JKR4</accession>
<evidence type="ECO:0000313" key="12">
    <source>
        <dbReference type="Proteomes" id="UP001162164"/>
    </source>
</evidence>
<dbReference type="PANTHER" id="PTHR24031">
    <property type="entry name" value="RNA HELICASE"/>
    <property type="match status" value="1"/>
</dbReference>
<organism evidence="11 12">
    <name type="scientific">Molorchus minor</name>
    <dbReference type="NCBI Taxonomy" id="1323400"/>
    <lineage>
        <taxon>Eukaryota</taxon>
        <taxon>Metazoa</taxon>
        <taxon>Ecdysozoa</taxon>
        <taxon>Arthropoda</taxon>
        <taxon>Hexapoda</taxon>
        <taxon>Insecta</taxon>
        <taxon>Pterygota</taxon>
        <taxon>Neoptera</taxon>
        <taxon>Endopterygota</taxon>
        <taxon>Coleoptera</taxon>
        <taxon>Polyphaga</taxon>
        <taxon>Cucujiformia</taxon>
        <taxon>Chrysomeloidea</taxon>
        <taxon>Cerambycidae</taxon>
        <taxon>Lamiinae</taxon>
        <taxon>Monochamini</taxon>
        <taxon>Molorchus</taxon>
    </lineage>
</organism>
<dbReference type="SUPFAM" id="SSF52540">
    <property type="entry name" value="P-loop containing nucleoside triphosphate hydrolases"/>
    <property type="match status" value="1"/>
</dbReference>
<keyword evidence="12" id="KW-1185">Reference proteome</keyword>